<dbReference type="Gene3D" id="1.20.1560.10">
    <property type="entry name" value="ABC transporter type 1, transmembrane domain"/>
    <property type="match status" value="2"/>
</dbReference>
<dbReference type="Pfam" id="PF00005">
    <property type="entry name" value="ABC_tran"/>
    <property type="match status" value="2"/>
</dbReference>
<feature type="domain" description="ABC transmembrane type-1" evidence="13">
    <location>
        <begin position="873"/>
        <end position="1164"/>
    </location>
</feature>
<dbReference type="OrthoDB" id="6500128at2759"/>
<dbReference type="Pfam" id="PF00664">
    <property type="entry name" value="ABC_membrane"/>
    <property type="match status" value="2"/>
</dbReference>
<comment type="similarity">
    <text evidence="2">Belongs to the ABC transporter superfamily. ABCC family. Conjugate transporter (TC 3.A.1.208) subfamily.</text>
</comment>
<gene>
    <name evidence="14" type="ORF">MYCGRDRAFT_219660</name>
</gene>
<feature type="signal peptide" evidence="11">
    <location>
        <begin position="1"/>
        <end position="21"/>
    </location>
</feature>
<keyword evidence="7" id="KW-0067">ATP-binding</keyword>
<keyword evidence="15" id="KW-1185">Reference proteome</keyword>
<dbReference type="GeneID" id="13396019"/>
<evidence type="ECO:0000259" key="12">
    <source>
        <dbReference type="PROSITE" id="PS50893"/>
    </source>
</evidence>
<feature type="transmembrane region" description="Helical" evidence="10">
    <location>
        <begin position="232"/>
        <end position="258"/>
    </location>
</feature>
<feature type="transmembrane region" description="Helical" evidence="10">
    <location>
        <begin position="518"/>
        <end position="538"/>
    </location>
</feature>
<dbReference type="Proteomes" id="UP000008062">
    <property type="component" value="Chromosome 2"/>
</dbReference>
<evidence type="ECO:0000256" key="9">
    <source>
        <dbReference type="ARBA" id="ARBA00023136"/>
    </source>
</evidence>
<reference evidence="14 15" key="1">
    <citation type="journal article" date="2011" name="PLoS Genet.">
        <title>Finished genome of the fungal wheat pathogen Mycosphaerella graminicola reveals dispensome structure, chromosome plasticity, and stealth pathogenesis.</title>
        <authorList>
            <person name="Goodwin S.B."/>
            <person name="Ben M'barek S."/>
            <person name="Dhillon B."/>
            <person name="Wittenberg A.H.J."/>
            <person name="Crane C.F."/>
            <person name="Hane J.K."/>
            <person name="Foster A.J."/>
            <person name="Van der Lee T.A.J."/>
            <person name="Grimwood J."/>
            <person name="Aerts A."/>
            <person name="Antoniw J."/>
            <person name="Bailey A."/>
            <person name="Bluhm B."/>
            <person name="Bowler J."/>
            <person name="Bristow J."/>
            <person name="van der Burgt A."/>
            <person name="Canto-Canche B."/>
            <person name="Churchill A.C.L."/>
            <person name="Conde-Ferraez L."/>
            <person name="Cools H.J."/>
            <person name="Coutinho P.M."/>
            <person name="Csukai M."/>
            <person name="Dehal P."/>
            <person name="De Wit P."/>
            <person name="Donzelli B."/>
            <person name="van de Geest H.C."/>
            <person name="van Ham R.C.H.J."/>
            <person name="Hammond-Kosack K.E."/>
            <person name="Henrissat B."/>
            <person name="Kilian A."/>
            <person name="Kobayashi A.K."/>
            <person name="Koopmann E."/>
            <person name="Kourmpetis Y."/>
            <person name="Kuzniar A."/>
            <person name="Lindquist E."/>
            <person name="Lombard V."/>
            <person name="Maliepaard C."/>
            <person name="Martins N."/>
            <person name="Mehrabi R."/>
            <person name="Nap J.P.H."/>
            <person name="Ponomarenko A."/>
            <person name="Rudd J.J."/>
            <person name="Salamov A."/>
            <person name="Schmutz J."/>
            <person name="Schouten H.J."/>
            <person name="Shapiro H."/>
            <person name="Stergiopoulos I."/>
            <person name="Torriani S.F.F."/>
            <person name="Tu H."/>
            <person name="de Vries R.P."/>
            <person name="Waalwijk C."/>
            <person name="Ware S.B."/>
            <person name="Wiebenga A."/>
            <person name="Zwiers L.-H."/>
            <person name="Oliver R.P."/>
            <person name="Grigoriev I.V."/>
            <person name="Kema G.H.J."/>
        </authorList>
    </citation>
    <scope>NUCLEOTIDE SEQUENCE [LARGE SCALE GENOMIC DNA]</scope>
    <source>
        <strain evidence="15">CBS 115943 / IPO323</strain>
    </source>
</reference>
<dbReference type="InParanoid" id="F9X2Q9"/>
<dbReference type="InterPro" id="IPR036640">
    <property type="entry name" value="ABC1_TM_sf"/>
</dbReference>
<feature type="transmembrane region" description="Helical" evidence="10">
    <location>
        <begin position="91"/>
        <end position="110"/>
    </location>
</feature>
<feature type="transmembrane region" description="Helical" evidence="10">
    <location>
        <begin position="922"/>
        <end position="947"/>
    </location>
</feature>
<dbReference type="GO" id="GO:0005737">
    <property type="term" value="C:cytoplasm"/>
    <property type="evidence" value="ECO:0007669"/>
    <property type="project" value="UniProtKB-ARBA"/>
</dbReference>
<dbReference type="SUPFAM" id="SSF90123">
    <property type="entry name" value="ABC transporter transmembrane region"/>
    <property type="match status" value="2"/>
</dbReference>
<dbReference type="FunFam" id="1.20.1560.10:FF:000013">
    <property type="entry name" value="ABC transporter C family member 2"/>
    <property type="match status" value="1"/>
</dbReference>
<dbReference type="EMBL" id="CM001197">
    <property type="protein sequence ID" value="EGP90650.1"/>
    <property type="molecule type" value="Genomic_DNA"/>
</dbReference>
<feature type="transmembrane region" description="Helical" evidence="10">
    <location>
        <begin position="382"/>
        <end position="398"/>
    </location>
</feature>
<dbReference type="GO" id="GO:0140359">
    <property type="term" value="F:ABC-type transporter activity"/>
    <property type="evidence" value="ECO:0007669"/>
    <property type="project" value="InterPro"/>
</dbReference>
<feature type="transmembrane region" description="Helical" evidence="10">
    <location>
        <begin position="404"/>
        <end position="422"/>
    </location>
</feature>
<keyword evidence="6" id="KW-0547">Nucleotide-binding</keyword>
<dbReference type="InterPro" id="IPR011527">
    <property type="entry name" value="ABC1_TM_dom"/>
</dbReference>
<dbReference type="CDD" id="cd18604">
    <property type="entry name" value="ABC_6TM_VMR1_D2_like"/>
    <property type="match status" value="1"/>
</dbReference>
<dbReference type="GO" id="GO:0016020">
    <property type="term" value="C:membrane"/>
    <property type="evidence" value="ECO:0007669"/>
    <property type="project" value="UniProtKB-SubCell"/>
</dbReference>
<keyword evidence="5" id="KW-0677">Repeat</keyword>
<evidence type="ECO:0000256" key="10">
    <source>
        <dbReference type="SAM" id="Phobius"/>
    </source>
</evidence>
<dbReference type="FunFam" id="3.40.50.300:FF:000610">
    <property type="entry name" value="Multidrug resistance-associated ABC transporter"/>
    <property type="match status" value="1"/>
</dbReference>
<dbReference type="eggNOG" id="KOG0054">
    <property type="taxonomic scope" value="Eukaryota"/>
</dbReference>
<dbReference type="PANTHER" id="PTHR24223">
    <property type="entry name" value="ATP-BINDING CASSETTE SUB-FAMILY C"/>
    <property type="match status" value="1"/>
</dbReference>
<dbReference type="Gene3D" id="3.40.50.300">
    <property type="entry name" value="P-loop containing nucleotide triphosphate hydrolases"/>
    <property type="match status" value="2"/>
</dbReference>
<evidence type="ECO:0000256" key="2">
    <source>
        <dbReference type="ARBA" id="ARBA00009726"/>
    </source>
</evidence>
<evidence type="ECO:0000259" key="13">
    <source>
        <dbReference type="PROSITE" id="PS50929"/>
    </source>
</evidence>
<sequence length="1454" mass="159639">MAIALGSCFCMFLITPSLVDVWEVHWRPDDQNDCKNSQRFLLSSCCVVAAGAFFRSQRICAYLIDEQALVCLQCIICALVGRTNRIHHHGFVIAASCLLTIIIQGTVFYASIEARVSDSSLSRMDLGMSLVQGTSSLYIGLACTCLPQGAQRLSEGREVEPEAVGTLLQKLTFAWVEPLLKCSGNDVRLEVSDLHALECGTAVSLLQLHLETIRSFAREPLWKSLFRSHRPLFFLQWVLTAAMSVLSFLPQICIYNLLRLLEQGGSVGANKDLLWIWAISLGICSLSVQVLGPQMMYLTFAKIEIYVRAQLSALIFEKALRLDDEKGAAENTSPSLGDAPVLTSLDDSGDEDEDGVSKTAQQVLNLVAVDTMRVAEIASRQHVFLGSFLTFVLALVFLVRLVGWVSFALGLLGPLVIIPLNMKASQAYGRAQGGLMRSRDVKLRTLSEILHGIKQIKFTATETRWETKMTGLRDIELKEQRKTFVWATVLRFLFQSSPIVLAMITLSVYALLNGSLSASVAFTALGIFGNLEFSISVLPMAVMQVSAGLVSGERIGTFLEMPEKKPSTVPGDCIRFQQATIKWPGGGHSSFRLREIDATFPRHALSLVCGQSGSGKSLLLAALIGEAEVKRGSITMPQLETRTDNASMAANPEHWIQEGSVAYVSQIPWIENANIQSNILFGLPLDVNRYRAVLQGAALLPDLQNLPDGDLTEIGAQGLNLSGGQRWRLTFARALYSRAEILVLDDIFSAVDAHVGAQLLETLMGELCLARTRILATHHAAQCLDKASCAIFLNPDGSVDRLAEQTMEPTKYVPRTKPQMKEEVSPVWGETSDGASKRPVLKFVQDEAREEGAVKWRTYYAYIKASGGVAAWVLATLLVALSQFTLLSRVWWIKQWTSSQPPVGPSVASSSEQLKARPHGTAFYLAMYVGISLCAALMEAGKCAYVYTSTLRGSRTLFRKMLHTVLRAKLRWLDTTPSGRIVNRFTADFALIDTKLPGDTHTLLSATFALTVVSTACLAVSAYVSICVVMISLLSLYWTRRYLPAAREIRQLEAIAKSPMLELCETSLIGLGVIRAFGAPKRYLRQMCRLVDDYSSIGQSAHLLGQWLSLRIGVLGALYTLVVALVVAAVPDIEVSLAGLALVFVGEFGKSTEEAVRRYSMLHLDMSSTERILEYADMDSEQDTATVHLPSCWPSHGQISFQGVSASYAFGLPPVLRGLTFHVDPQQRIGIAGRTGAGKSSLALALFRFMELSSGTISVDGIDVSRISLHDLRSSMFIVPQDPVLFVGNIRSNLDPLGDHTDDELLESLRKVFLASSSDTRDGHHINIFNNLDSQLSERGLNISQGQRQLLCLARATLMQPRIMVLDEATSAVDHDTDRRIQMSIRASFPDTTLLVIAHRLSTVVDFDRILVMEDGQIVEHGEPKALYRAGGLFRGLVDSSSDAERVRDILSDN</sequence>
<dbReference type="KEGG" id="ztr:MYCGRDRAFT_219660"/>
<name>F9X2Q9_ZYMTI</name>
<dbReference type="InterPro" id="IPR003593">
    <property type="entry name" value="AAA+_ATPase"/>
</dbReference>
<feature type="domain" description="ABC transporter" evidence="12">
    <location>
        <begin position="1199"/>
        <end position="1440"/>
    </location>
</feature>
<dbReference type="CDD" id="cd03250">
    <property type="entry name" value="ABCC_MRP_domain1"/>
    <property type="match status" value="1"/>
</dbReference>
<organism evidence="14 15">
    <name type="scientific">Zymoseptoria tritici (strain CBS 115943 / IPO323)</name>
    <name type="common">Speckled leaf blotch fungus</name>
    <name type="synonym">Septoria tritici</name>
    <dbReference type="NCBI Taxonomy" id="336722"/>
    <lineage>
        <taxon>Eukaryota</taxon>
        <taxon>Fungi</taxon>
        <taxon>Dikarya</taxon>
        <taxon>Ascomycota</taxon>
        <taxon>Pezizomycotina</taxon>
        <taxon>Dothideomycetes</taxon>
        <taxon>Dothideomycetidae</taxon>
        <taxon>Mycosphaerellales</taxon>
        <taxon>Mycosphaerellaceae</taxon>
        <taxon>Zymoseptoria</taxon>
    </lineage>
</organism>
<dbReference type="InterPro" id="IPR027417">
    <property type="entry name" value="P-loop_NTPase"/>
</dbReference>
<evidence type="ECO:0000256" key="8">
    <source>
        <dbReference type="ARBA" id="ARBA00022989"/>
    </source>
</evidence>
<keyword evidence="9 10" id="KW-0472">Membrane</keyword>
<keyword evidence="8 10" id="KW-1133">Transmembrane helix</keyword>
<accession>F9X2Q9</accession>
<dbReference type="SUPFAM" id="SSF52540">
    <property type="entry name" value="P-loop containing nucleoside triphosphate hydrolases"/>
    <property type="match status" value="2"/>
</dbReference>
<dbReference type="InterPro" id="IPR050173">
    <property type="entry name" value="ABC_transporter_C-like"/>
</dbReference>
<evidence type="ECO:0000256" key="1">
    <source>
        <dbReference type="ARBA" id="ARBA00004141"/>
    </source>
</evidence>
<dbReference type="GO" id="GO:0005524">
    <property type="term" value="F:ATP binding"/>
    <property type="evidence" value="ECO:0007669"/>
    <property type="project" value="UniProtKB-KW"/>
</dbReference>
<evidence type="ECO:0000256" key="3">
    <source>
        <dbReference type="ARBA" id="ARBA00022448"/>
    </source>
</evidence>
<keyword evidence="3" id="KW-0813">Transport</keyword>
<keyword evidence="4 10" id="KW-0812">Transmembrane</keyword>
<feature type="domain" description="ABC transporter" evidence="12">
    <location>
        <begin position="574"/>
        <end position="820"/>
    </location>
</feature>
<dbReference type="RefSeq" id="XP_003855674.1">
    <property type="nucleotide sequence ID" value="XM_003855626.1"/>
</dbReference>
<feature type="transmembrane region" description="Helical" evidence="10">
    <location>
        <begin position="1008"/>
        <end position="1038"/>
    </location>
</feature>
<dbReference type="PROSITE" id="PS00211">
    <property type="entry name" value="ABC_TRANSPORTER_1"/>
    <property type="match status" value="1"/>
</dbReference>
<dbReference type="PROSITE" id="PS50929">
    <property type="entry name" value="ABC_TM1F"/>
    <property type="match status" value="2"/>
</dbReference>
<evidence type="ECO:0000256" key="4">
    <source>
        <dbReference type="ARBA" id="ARBA00022692"/>
    </source>
</evidence>
<dbReference type="SMART" id="SM00382">
    <property type="entry name" value="AAA"/>
    <property type="match status" value="2"/>
</dbReference>
<evidence type="ECO:0000313" key="14">
    <source>
        <dbReference type="EMBL" id="EGP90650.1"/>
    </source>
</evidence>
<dbReference type="InterPro" id="IPR017871">
    <property type="entry name" value="ABC_transporter-like_CS"/>
</dbReference>
<feature type="transmembrane region" description="Helical" evidence="10">
    <location>
        <begin position="273"/>
        <end position="292"/>
    </location>
</feature>
<protein>
    <submittedName>
        <fullName evidence="14">ABC transporter</fullName>
    </submittedName>
</protein>
<feature type="domain" description="ABC transmembrane type-1" evidence="13">
    <location>
        <begin position="238"/>
        <end position="547"/>
    </location>
</feature>
<feature type="transmembrane region" description="Helical" evidence="10">
    <location>
        <begin position="483"/>
        <end position="512"/>
    </location>
</feature>
<feature type="transmembrane region" description="Helical" evidence="10">
    <location>
        <begin position="869"/>
        <end position="892"/>
    </location>
</feature>
<evidence type="ECO:0000256" key="6">
    <source>
        <dbReference type="ARBA" id="ARBA00022741"/>
    </source>
</evidence>
<dbReference type="CDD" id="cd03244">
    <property type="entry name" value="ABCC_MRP_domain2"/>
    <property type="match status" value="1"/>
</dbReference>
<feature type="chain" id="PRO_5003391255" evidence="11">
    <location>
        <begin position="22"/>
        <end position="1454"/>
    </location>
</feature>
<dbReference type="PANTHER" id="PTHR24223:SF456">
    <property type="entry name" value="MULTIDRUG RESISTANCE-ASSOCIATED PROTEIN LETHAL(2)03659"/>
    <property type="match status" value="1"/>
</dbReference>
<evidence type="ECO:0000256" key="11">
    <source>
        <dbReference type="SAM" id="SignalP"/>
    </source>
</evidence>
<comment type="subcellular location">
    <subcellularLocation>
        <location evidence="1">Membrane</location>
        <topology evidence="1">Multi-pass membrane protein</topology>
    </subcellularLocation>
</comment>
<dbReference type="GO" id="GO:0016887">
    <property type="term" value="F:ATP hydrolysis activity"/>
    <property type="evidence" value="ECO:0007669"/>
    <property type="project" value="InterPro"/>
</dbReference>
<proteinExistence type="inferred from homology"/>
<evidence type="ECO:0000256" key="5">
    <source>
        <dbReference type="ARBA" id="ARBA00022737"/>
    </source>
</evidence>
<keyword evidence="11" id="KW-0732">Signal</keyword>
<dbReference type="InterPro" id="IPR003439">
    <property type="entry name" value="ABC_transporter-like_ATP-bd"/>
</dbReference>
<dbReference type="CDD" id="cd18596">
    <property type="entry name" value="ABC_6TM_VMR1_D1_like"/>
    <property type="match status" value="1"/>
</dbReference>
<evidence type="ECO:0000313" key="15">
    <source>
        <dbReference type="Proteomes" id="UP000008062"/>
    </source>
</evidence>
<dbReference type="PROSITE" id="PS50893">
    <property type="entry name" value="ABC_TRANSPORTER_2"/>
    <property type="match status" value="2"/>
</dbReference>
<evidence type="ECO:0000256" key="7">
    <source>
        <dbReference type="ARBA" id="ARBA00022840"/>
    </source>
</evidence>